<proteinExistence type="predicted"/>
<evidence type="ECO:0000256" key="5">
    <source>
        <dbReference type="ARBA" id="ARBA00023136"/>
    </source>
</evidence>
<feature type="transmembrane region" description="Helical" evidence="6">
    <location>
        <begin position="64"/>
        <end position="87"/>
    </location>
</feature>
<feature type="transmembrane region" description="Helical" evidence="6">
    <location>
        <begin position="358"/>
        <end position="377"/>
    </location>
</feature>
<dbReference type="PANTHER" id="PTHR31566:SF0">
    <property type="entry name" value="CYTOCHROME C BIOGENESIS PROTEIN CCS1, CHLOROPLASTIC"/>
    <property type="match status" value="1"/>
</dbReference>
<dbReference type="EMBL" id="CP064760">
    <property type="protein sequence ID" value="QPE04204.1"/>
    <property type="molecule type" value="Genomic_DNA"/>
</dbReference>
<keyword evidence="5 6" id="KW-0472">Membrane</keyword>
<evidence type="ECO:0000256" key="3">
    <source>
        <dbReference type="ARBA" id="ARBA00022748"/>
    </source>
</evidence>
<dbReference type="Pfam" id="PF05140">
    <property type="entry name" value="ResB"/>
    <property type="match status" value="1"/>
</dbReference>
<evidence type="ECO:0000256" key="6">
    <source>
        <dbReference type="SAM" id="Phobius"/>
    </source>
</evidence>
<dbReference type="PANTHER" id="PTHR31566">
    <property type="entry name" value="CYTOCHROME C BIOGENESIS PROTEIN CCS1, CHLOROPLASTIC"/>
    <property type="match status" value="1"/>
</dbReference>
<name>A0A7S8MVY9_9MICO</name>
<evidence type="ECO:0000313" key="8">
    <source>
        <dbReference type="EMBL" id="QPE04204.1"/>
    </source>
</evidence>
<feature type="transmembrane region" description="Helical" evidence="6">
    <location>
        <begin position="744"/>
        <end position="765"/>
    </location>
</feature>
<protein>
    <submittedName>
        <fullName evidence="8">Cytochrome c biogenesis protein ResB</fullName>
    </submittedName>
</protein>
<feature type="transmembrane region" description="Helical" evidence="6">
    <location>
        <begin position="141"/>
        <end position="162"/>
    </location>
</feature>
<dbReference type="Proteomes" id="UP000594480">
    <property type="component" value="Chromosome"/>
</dbReference>
<dbReference type="AlphaFoldDB" id="A0A7S8MVY9"/>
<dbReference type="KEGG" id="msf:IT882_13570"/>
<evidence type="ECO:0000256" key="1">
    <source>
        <dbReference type="ARBA" id="ARBA00004141"/>
    </source>
</evidence>
<feature type="transmembrane region" description="Helical" evidence="6">
    <location>
        <begin position="212"/>
        <end position="240"/>
    </location>
</feature>
<dbReference type="GO" id="GO:0016020">
    <property type="term" value="C:membrane"/>
    <property type="evidence" value="ECO:0007669"/>
    <property type="project" value="UniProtKB-SubCell"/>
</dbReference>
<feature type="transmembrane region" description="Helical" evidence="6">
    <location>
        <begin position="465"/>
        <end position="486"/>
    </location>
</feature>
<evidence type="ECO:0000259" key="7">
    <source>
        <dbReference type="Pfam" id="PF05140"/>
    </source>
</evidence>
<reference evidence="8 9" key="1">
    <citation type="submission" date="2020-11" db="EMBL/GenBank/DDBJ databases">
        <title>Amino acid is mineralized and recycled by bacteria in oceanic microbiome.</title>
        <authorList>
            <person name="Zheng L.Y."/>
        </authorList>
    </citation>
    <scope>NUCLEOTIDE SEQUENCE [LARGE SCALE GENOMIC DNA]</scope>
    <source>
        <strain evidence="8 9">A32-1</strain>
    </source>
</reference>
<accession>A0A7S8MVY9</accession>
<keyword evidence="3" id="KW-0201">Cytochrome c-type biogenesis</keyword>
<keyword evidence="4 6" id="KW-1133">Transmembrane helix</keyword>
<feature type="transmembrane region" description="Helical" evidence="6">
    <location>
        <begin position="99"/>
        <end position="121"/>
    </location>
</feature>
<evidence type="ECO:0000256" key="4">
    <source>
        <dbReference type="ARBA" id="ARBA00022989"/>
    </source>
</evidence>
<keyword evidence="2 6" id="KW-0812">Transmembrane</keyword>
<organism evidence="8 9">
    <name type="scientific">Microbacterium schleiferi</name>
    <dbReference type="NCBI Taxonomy" id="69362"/>
    <lineage>
        <taxon>Bacteria</taxon>
        <taxon>Bacillati</taxon>
        <taxon>Actinomycetota</taxon>
        <taxon>Actinomycetes</taxon>
        <taxon>Micrococcales</taxon>
        <taxon>Microbacteriaceae</taxon>
        <taxon>Microbacterium</taxon>
    </lineage>
</organism>
<evidence type="ECO:0000256" key="2">
    <source>
        <dbReference type="ARBA" id="ARBA00022692"/>
    </source>
</evidence>
<sequence length="820" mass="86258">MNVGELIGGGALWVAVPIALAAGLLSFLSPCVLPLVPGYLGFIGGSVTSARTADGMPVPSRGRLLGGVALFIAGFTVVFMAITILGGALGQFFIRYGDLITRILGGVIILLGLVFIGLFGFAQRTIKPQVRGNVGLIGAPLLGLALGLGWAPCIGPTLAAITSLSWNLGDPGRAAILGLTYSLGLGIPFVLLALGLGWATTAVTFLRRHIRAINIIGGILLVLLGILMLTGVWTTLMISLQGCSSMSPSRSDDAVVDPLRPADHADAADAATDAASSDGGVNSPALGPVGWARWGWRQLTSMRTALLLLLLLAIAAIPGSLVPQRSADPNGVTQYYTDNPDLAPILDGLQLFDVYTSAWFSAIYILLFISLIGCVIPRTQHHWKALRARPPRTPARLERLSTHRETLVEGADADPAAYAESAVALAEQQLRRSGYRTERYDTERPRGASFSVSAERGYLKETGNLIFHGALVGVLIAVGVGGGFTYTGQTVIIQGDTFTNALVDYSSFNPGRFVDENALVPYALTLDQFDVSYVAPDESGAGQAGDFVARLTTQRAGEEATTGEVRVNQPLDVAGDRIFLMGNGYAPTVTVRGPDGEVAFSASVPFLPQDRNLTSLGVVKVPDGLPEQLGLIGFFYPTVAELESGALTSGWPALVYPELTFNVFEGDLGIDGGIPRSVYALDTTDMTRLTGGDTGVDSIRLIPGETAEIPGGRGTITFEDDSALTPAGEPVKRFVSLSIHRDAAATWVLLFASISVAGLLAALFIPRRRVWVKATVQGANVRIEYAGLARGEDPTLAATVERFARDHGAALADRSAGAPT</sequence>
<dbReference type="InterPro" id="IPR023494">
    <property type="entry name" value="Cyt_c_bgen_Ccs1/CcsB/ResB"/>
</dbReference>
<comment type="subcellular location">
    <subcellularLocation>
        <location evidence="1">Membrane</location>
        <topology evidence="1">Multi-pass membrane protein</topology>
    </subcellularLocation>
</comment>
<feature type="domain" description="ResB-like" evidence="7">
    <location>
        <begin position="302"/>
        <end position="798"/>
    </location>
</feature>
<feature type="transmembrane region" description="Helical" evidence="6">
    <location>
        <begin position="12"/>
        <end position="36"/>
    </location>
</feature>
<gene>
    <name evidence="8" type="ORF">IT882_13570</name>
</gene>
<keyword evidence="9" id="KW-1185">Reference proteome</keyword>
<dbReference type="InterPro" id="IPR007816">
    <property type="entry name" value="ResB-like_domain"/>
</dbReference>
<feature type="transmembrane region" description="Helical" evidence="6">
    <location>
        <begin position="174"/>
        <end position="200"/>
    </location>
</feature>
<evidence type="ECO:0000313" key="9">
    <source>
        <dbReference type="Proteomes" id="UP000594480"/>
    </source>
</evidence>
<dbReference type="GO" id="GO:0017004">
    <property type="term" value="P:cytochrome complex assembly"/>
    <property type="evidence" value="ECO:0007669"/>
    <property type="project" value="UniProtKB-KW"/>
</dbReference>